<organism evidence="9 10">
    <name type="scientific">Amycolatopsis methanolica 239</name>
    <dbReference type="NCBI Taxonomy" id="1068978"/>
    <lineage>
        <taxon>Bacteria</taxon>
        <taxon>Bacillati</taxon>
        <taxon>Actinomycetota</taxon>
        <taxon>Actinomycetes</taxon>
        <taxon>Pseudonocardiales</taxon>
        <taxon>Pseudonocardiaceae</taxon>
        <taxon>Amycolatopsis</taxon>
        <taxon>Amycolatopsis methanolica group</taxon>
    </lineage>
</organism>
<dbReference type="RefSeq" id="WP_017982365.1">
    <property type="nucleotide sequence ID" value="NZ_AQUL01000001.1"/>
</dbReference>
<dbReference type="EMBL" id="CP009110">
    <property type="protein sequence ID" value="AIJ23529.1"/>
    <property type="molecule type" value="Genomic_DNA"/>
</dbReference>
<dbReference type="GO" id="GO:0006508">
    <property type="term" value="P:proteolysis"/>
    <property type="evidence" value="ECO:0007669"/>
    <property type="project" value="UniProtKB-KW"/>
</dbReference>
<dbReference type="InterPro" id="IPR029062">
    <property type="entry name" value="Class_I_gatase-like"/>
</dbReference>
<dbReference type="PANTHER" id="PTHR30237:SF2">
    <property type="entry name" value="MUREIN TETRAPEPTIDE CARBOXYPEPTIDASE"/>
    <property type="match status" value="1"/>
</dbReference>
<dbReference type="InterPro" id="IPR003507">
    <property type="entry name" value="S66_fam"/>
</dbReference>
<feature type="domain" description="LD-carboxypeptidase C-terminal" evidence="8">
    <location>
        <begin position="162"/>
        <end position="272"/>
    </location>
</feature>
<dbReference type="STRING" id="1068978.AMETH_3437"/>
<feature type="domain" description="LD-carboxypeptidase N-terminal" evidence="7">
    <location>
        <begin position="4"/>
        <end position="120"/>
    </location>
</feature>
<protein>
    <submittedName>
        <fullName evidence="9">Muramoyltetrapeptide carboxypeptidase</fullName>
    </submittedName>
</protein>
<dbReference type="AlphaFoldDB" id="A0A076MS86"/>
<evidence type="ECO:0000256" key="4">
    <source>
        <dbReference type="ARBA" id="ARBA00022801"/>
    </source>
</evidence>
<evidence type="ECO:0000256" key="5">
    <source>
        <dbReference type="ARBA" id="ARBA00022825"/>
    </source>
</evidence>
<dbReference type="Gene3D" id="3.40.50.10740">
    <property type="entry name" value="Class I glutamine amidotransferase-like"/>
    <property type="match status" value="1"/>
</dbReference>
<evidence type="ECO:0000256" key="2">
    <source>
        <dbReference type="ARBA" id="ARBA00022645"/>
    </source>
</evidence>
<dbReference type="Pfam" id="PF17676">
    <property type="entry name" value="Peptidase_S66C"/>
    <property type="match status" value="1"/>
</dbReference>
<feature type="active site" description="Charge relay system" evidence="6">
    <location>
        <position position="193"/>
    </location>
</feature>
<evidence type="ECO:0000259" key="8">
    <source>
        <dbReference type="Pfam" id="PF17676"/>
    </source>
</evidence>
<dbReference type="PATRIC" id="fig|1068978.7.peg.3671"/>
<accession>A0A076MS86</accession>
<dbReference type="CDD" id="cd07025">
    <property type="entry name" value="Peptidase_S66"/>
    <property type="match status" value="1"/>
</dbReference>
<dbReference type="PANTHER" id="PTHR30237">
    <property type="entry name" value="MURAMOYLTETRAPEPTIDE CARBOXYPEPTIDASE"/>
    <property type="match status" value="1"/>
</dbReference>
<dbReference type="Proteomes" id="UP000062973">
    <property type="component" value="Chromosome"/>
</dbReference>
<dbReference type="InterPro" id="IPR040921">
    <property type="entry name" value="Peptidase_S66C"/>
</dbReference>
<dbReference type="OrthoDB" id="9807329at2"/>
<dbReference type="SUPFAM" id="SSF141986">
    <property type="entry name" value="LD-carboxypeptidase A C-terminal domain-like"/>
    <property type="match status" value="1"/>
</dbReference>
<dbReference type="Pfam" id="PF02016">
    <property type="entry name" value="Peptidase_S66"/>
    <property type="match status" value="1"/>
</dbReference>
<keyword evidence="5" id="KW-0720">Serine protease</keyword>
<comment type="similarity">
    <text evidence="1">Belongs to the peptidase S66 family.</text>
</comment>
<gene>
    <name evidence="9" type="ORF">AMETH_3437</name>
</gene>
<dbReference type="InterPro" id="IPR040449">
    <property type="entry name" value="Peptidase_S66_N"/>
</dbReference>
<dbReference type="Gene3D" id="3.50.30.60">
    <property type="entry name" value="LD-carboxypeptidase A C-terminal domain-like"/>
    <property type="match status" value="1"/>
</dbReference>
<evidence type="ECO:0000313" key="10">
    <source>
        <dbReference type="Proteomes" id="UP000062973"/>
    </source>
</evidence>
<dbReference type="GO" id="GO:0004180">
    <property type="term" value="F:carboxypeptidase activity"/>
    <property type="evidence" value="ECO:0007669"/>
    <property type="project" value="UniProtKB-KW"/>
</dbReference>
<sequence length="285" mass="29585">MKTVALVAPAGPVAPERLERALAVLGSWGLRVRNLVKPGSRHASYLADTDAARAELFTAAWLDTEVDAVLAARGGYGTHRMLDLLDWPALRGAGAKVFAGSSDVTALHAAIHQHLGLPTLFSPMPAGDYWDDAGGSGLRRALFEPGPVTLPGTEALVAGTARGRLTGGNLSLLASSVGAPEQGGARDAIVVLEDVTEPVYRLDRMLTQLLRSGWFDGVAGIVLGTWTQCGDPAQVRALMLDRLAPLGVPVLAGVPFGHVEGSLTVPLGVEAVLETDALRVVTGAA</sequence>
<name>A0A076MS86_AMYME</name>
<dbReference type="InterPro" id="IPR027478">
    <property type="entry name" value="LdcA_N"/>
</dbReference>
<evidence type="ECO:0000256" key="1">
    <source>
        <dbReference type="ARBA" id="ARBA00010233"/>
    </source>
</evidence>
<keyword evidence="3" id="KW-0645">Protease</keyword>
<dbReference type="KEGG" id="amq:AMETH_3437"/>
<evidence type="ECO:0000256" key="3">
    <source>
        <dbReference type="ARBA" id="ARBA00022670"/>
    </source>
</evidence>
<feature type="active site" description="Nucleophile" evidence="6">
    <location>
        <position position="102"/>
    </location>
</feature>
<evidence type="ECO:0000259" key="7">
    <source>
        <dbReference type="Pfam" id="PF02016"/>
    </source>
</evidence>
<evidence type="ECO:0000256" key="6">
    <source>
        <dbReference type="PIRSR" id="PIRSR028757-1"/>
    </source>
</evidence>
<proteinExistence type="inferred from homology"/>
<keyword evidence="4" id="KW-0378">Hydrolase</keyword>
<dbReference type="eggNOG" id="COG1619">
    <property type="taxonomic scope" value="Bacteria"/>
</dbReference>
<evidence type="ECO:0000313" key="9">
    <source>
        <dbReference type="EMBL" id="AIJ23529.1"/>
    </source>
</evidence>
<dbReference type="InterPro" id="IPR027461">
    <property type="entry name" value="Carboxypeptidase_A_C_sf"/>
</dbReference>
<feature type="active site" description="Charge relay system" evidence="6">
    <location>
        <position position="258"/>
    </location>
</feature>
<dbReference type="PIRSF" id="PIRSF028757">
    <property type="entry name" value="LD-carboxypeptidase"/>
    <property type="match status" value="1"/>
</dbReference>
<keyword evidence="10" id="KW-1185">Reference proteome</keyword>
<dbReference type="GO" id="GO:0008236">
    <property type="term" value="F:serine-type peptidase activity"/>
    <property type="evidence" value="ECO:0007669"/>
    <property type="project" value="UniProtKB-KW"/>
</dbReference>
<reference evidence="9 10" key="1">
    <citation type="submission" date="2014-07" db="EMBL/GenBank/DDBJ databases">
        <title>Whole Genome Sequence of the Amycolatopsis methanolica 239.</title>
        <authorList>
            <person name="Tang B."/>
        </authorList>
    </citation>
    <scope>NUCLEOTIDE SEQUENCE [LARGE SCALE GENOMIC DNA]</scope>
    <source>
        <strain evidence="9 10">239</strain>
    </source>
</reference>
<dbReference type="SUPFAM" id="SSF52317">
    <property type="entry name" value="Class I glutamine amidotransferase-like"/>
    <property type="match status" value="1"/>
</dbReference>
<keyword evidence="2 9" id="KW-0121">Carboxypeptidase</keyword>
<dbReference type="HOGENOM" id="CLU_034346_3_1_11"/>